<dbReference type="KEGG" id="svl:Strvi_1383"/>
<protein>
    <recommendedName>
        <fullName evidence="2">TIR domain-containing protein</fullName>
    </recommendedName>
</protein>
<feature type="region of interest" description="Disordered" evidence="1">
    <location>
        <begin position="206"/>
        <end position="227"/>
    </location>
</feature>
<dbReference type="InterPro" id="IPR035897">
    <property type="entry name" value="Toll_tir_struct_dom_sf"/>
</dbReference>
<name>G2NSU0_STRV4</name>
<evidence type="ECO:0000313" key="4">
    <source>
        <dbReference type="Proteomes" id="UP000008703"/>
    </source>
</evidence>
<evidence type="ECO:0000256" key="1">
    <source>
        <dbReference type="SAM" id="MobiDB-lite"/>
    </source>
</evidence>
<accession>G2NSU0</accession>
<feature type="domain" description="TIR" evidence="2">
    <location>
        <begin position="41"/>
        <end position="196"/>
    </location>
</feature>
<dbReference type="AlphaFoldDB" id="G2NSU0"/>
<keyword evidence="4" id="KW-1185">Reference proteome</keyword>
<sequence length="305" mass="33932">MPSHGRDLMAHADRGLGAQVRSPRSYPFTPVFRLPLTKGTFMLDVFVNYRTGDEESAATMIARELARRFGAERIFFASNSIELGHRFPVELVRAVEECEALLAVIGPRWAGVRRADGRPSLEAEQDWTRREIQTALDRGILVIPVLVGKATRIDRALLPDDLRELADCQYRRFAHRNAESDLTALGDALARLLPDLGAVDRDARAAREGAEAKSRKKSAQDVGHTRMRTRDVEQRVRGGIGNLNGDLSGTFVNEPQGPVNTGRGHQYNAPHFQGDNTGVQFTAGDNGGTVHQRFEREPRRSDDER</sequence>
<dbReference type="InterPro" id="IPR000157">
    <property type="entry name" value="TIR_dom"/>
</dbReference>
<dbReference type="SUPFAM" id="SSF52200">
    <property type="entry name" value="Toll/Interleukin receptor TIR domain"/>
    <property type="match status" value="1"/>
</dbReference>
<organism evidence="3 4">
    <name type="scientific">Streptomyces violaceusniger (strain Tu 4113)</name>
    <dbReference type="NCBI Taxonomy" id="653045"/>
    <lineage>
        <taxon>Bacteria</taxon>
        <taxon>Bacillati</taxon>
        <taxon>Actinomycetota</taxon>
        <taxon>Actinomycetes</taxon>
        <taxon>Kitasatosporales</taxon>
        <taxon>Streptomycetaceae</taxon>
        <taxon>Streptomyces</taxon>
        <taxon>Streptomyces violaceusniger group</taxon>
    </lineage>
</organism>
<feature type="compositionally biased region" description="Basic and acidic residues" evidence="1">
    <location>
        <begin position="292"/>
        <end position="305"/>
    </location>
</feature>
<feature type="region of interest" description="Disordered" evidence="1">
    <location>
        <begin position="269"/>
        <end position="305"/>
    </location>
</feature>
<gene>
    <name evidence="3" type="ORF">Strvi_1383</name>
</gene>
<proteinExistence type="predicted"/>
<dbReference type="Pfam" id="PF13676">
    <property type="entry name" value="TIR_2"/>
    <property type="match status" value="1"/>
</dbReference>
<evidence type="ECO:0000313" key="3">
    <source>
        <dbReference type="EMBL" id="AEM81129.1"/>
    </source>
</evidence>
<dbReference type="EMBL" id="CP002994">
    <property type="protein sequence ID" value="AEM81129.1"/>
    <property type="molecule type" value="Genomic_DNA"/>
</dbReference>
<dbReference type="Proteomes" id="UP000008703">
    <property type="component" value="Chromosome"/>
</dbReference>
<dbReference type="Gene3D" id="3.40.50.10140">
    <property type="entry name" value="Toll/interleukin-1 receptor homology (TIR) domain"/>
    <property type="match status" value="1"/>
</dbReference>
<dbReference type="GO" id="GO:0007165">
    <property type="term" value="P:signal transduction"/>
    <property type="evidence" value="ECO:0007669"/>
    <property type="project" value="InterPro"/>
</dbReference>
<reference evidence="3" key="1">
    <citation type="submission" date="2011-08" db="EMBL/GenBank/DDBJ databases">
        <title>Complete sequence of chromosome of Streptomyces violaceusniger Tu 4113.</title>
        <authorList>
            <consortium name="US DOE Joint Genome Institute"/>
            <person name="Lucas S."/>
            <person name="Han J."/>
            <person name="Lapidus A."/>
            <person name="Cheng J.-F."/>
            <person name="Goodwin L."/>
            <person name="Pitluck S."/>
            <person name="Peters L."/>
            <person name="Ivanova N."/>
            <person name="Daligault H."/>
            <person name="Detter J.C."/>
            <person name="Han C."/>
            <person name="Tapia R."/>
            <person name="Land M."/>
            <person name="Hauser L."/>
            <person name="Kyrpides N."/>
            <person name="Ivanova N."/>
            <person name="Pagani I."/>
            <person name="Hagen A."/>
            <person name="Katz L."/>
            <person name="Fiedler H.-P."/>
            <person name="Keasling J."/>
            <person name="Fortman J."/>
            <person name="Woyke T."/>
        </authorList>
    </citation>
    <scope>NUCLEOTIDE SEQUENCE [LARGE SCALE GENOMIC DNA]</scope>
    <source>
        <strain evidence="3">Tu 4113</strain>
    </source>
</reference>
<dbReference type="HOGENOM" id="CLU_087945_0_0_11"/>
<dbReference type="eggNOG" id="COG2815">
    <property type="taxonomic scope" value="Bacteria"/>
</dbReference>
<dbReference type="PROSITE" id="PS50104">
    <property type="entry name" value="TIR"/>
    <property type="match status" value="1"/>
</dbReference>
<evidence type="ECO:0000259" key="2">
    <source>
        <dbReference type="PROSITE" id="PS50104"/>
    </source>
</evidence>